<dbReference type="AlphaFoldDB" id="A0A067XH89"/>
<dbReference type="PROSITE" id="PS51819">
    <property type="entry name" value="VOC"/>
    <property type="match status" value="2"/>
</dbReference>
<protein>
    <recommendedName>
        <fullName evidence="3">Aldoketomutase</fullName>
    </recommendedName>
    <alternativeName>
        <fullName evidence="2">Ketone-aldehyde mutase</fullName>
    </alternativeName>
    <alternativeName>
        <fullName evidence="4">Methylglyoxalase</fullName>
    </alternativeName>
    <alternativeName>
        <fullName evidence="5">S-D-lactoylglutathione methylglyoxal lyase</fullName>
    </alternativeName>
</protein>
<evidence type="ECO:0000313" key="8">
    <source>
        <dbReference type="EMBL" id="AFQ00917.1"/>
    </source>
</evidence>
<dbReference type="EMBL" id="JN676942">
    <property type="protein sequence ID" value="AFQ00917.1"/>
    <property type="molecule type" value="Genomic_DNA"/>
</dbReference>
<dbReference type="Pfam" id="PF00903">
    <property type="entry name" value="Glyoxalase"/>
    <property type="match status" value="2"/>
</dbReference>
<dbReference type="PANTHER" id="PTHR10374">
    <property type="entry name" value="LACTOYLGLUTATHIONE LYASE GLYOXALASE I"/>
    <property type="match status" value="1"/>
</dbReference>
<dbReference type="PANTHER" id="PTHR10374:SF30">
    <property type="entry name" value="LACTOYLGLUTATHIONE LYASE"/>
    <property type="match status" value="1"/>
</dbReference>
<dbReference type="NCBIfam" id="TIGR00068">
    <property type="entry name" value="glyox_I"/>
    <property type="match status" value="1"/>
</dbReference>
<dbReference type="CDD" id="cd07233">
    <property type="entry name" value="GlxI_Zn"/>
    <property type="match status" value="2"/>
</dbReference>
<evidence type="ECO:0000256" key="3">
    <source>
        <dbReference type="ARBA" id="ARBA00030892"/>
    </source>
</evidence>
<feature type="binding site" evidence="6">
    <location>
        <position position="250"/>
    </location>
    <ligand>
        <name>Zn(2+)</name>
        <dbReference type="ChEBI" id="CHEBI:29105"/>
        <note>ligand shared between dimeric partners</note>
    </ligand>
</feature>
<evidence type="ECO:0000256" key="4">
    <source>
        <dbReference type="ARBA" id="ARBA00032460"/>
    </source>
</evidence>
<evidence type="ECO:0000256" key="2">
    <source>
        <dbReference type="ARBA" id="ARBA00030291"/>
    </source>
</evidence>
<reference evidence="8" key="1">
    <citation type="journal article" date="2014" name="PLoS ONE">
        <title>Novel Cysteine-Centered Sulfur Metabolic Pathway in the Thermotolerant Methylotrophic Yeast Hansenula polymorpha.</title>
        <authorList>
            <person name="Sohn M.J."/>
            <person name="Yoo S.J."/>
            <person name="Oh D.B."/>
            <person name="Kwon O."/>
            <person name="Lee S.Y."/>
            <person name="Sibirny A.A."/>
            <person name="Kang H.A."/>
        </authorList>
    </citation>
    <scope>NUCLEOTIDE SEQUENCE</scope>
    <source>
        <strain evidence="8">DL1-L</strain>
    </source>
</reference>
<dbReference type="InterPro" id="IPR004360">
    <property type="entry name" value="Glyas_Fos-R_dOase_dom"/>
</dbReference>
<accession>A0A067XH89</accession>
<dbReference type="InterPro" id="IPR004361">
    <property type="entry name" value="Glyoxalase_1"/>
</dbReference>
<sequence length="304" mass="34417">MFTNHTCLHVSNLAKSVGWYTNTFAMKAIKQLETAKYTSVFVAFDSNGHPHAGKPLAQRDGVVELRELKNSNAKVYDGNSEPYKGFGHLCVSVNNIAKAQEDFLAKGVNFKKRLEDGRQKNIAFILDPDGYWVELIENALDEATTVNPVAYRMNHSMIRVKDPKVSLKFYRDLLGMKLFSTRDFPEAQFTLYFLGFEDDSYVENKEQPKPQAARQSIIELTHNYGTESDDSFAGYYVFDKDTDKVVGFDHIAVSYKDVKSVIDKIGDNAKWITKFGENPDLKETALLTDPDGYKIQLQSFDALS</sequence>
<feature type="binding site" evidence="6">
    <location>
        <position position="219"/>
    </location>
    <ligand>
        <name>Zn(2+)</name>
        <dbReference type="ChEBI" id="CHEBI:29105"/>
        <note>ligand shared between dimeric partners</note>
    </ligand>
</feature>
<gene>
    <name evidence="8" type="primary">ttr1</name>
</gene>
<dbReference type="Gene3D" id="3.10.180.10">
    <property type="entry name" value="2,3-Dihydroxybiphenyl 1,2-Dioxygenase, domain 1"/>
    <property type="match status" value="2"/>
</dbReference>
<evidence type="ECO:0000259" key="7">
    <source>
        <dbReference type="PROSITE" id="PS51819"/>
    </source>
</evidence>
<dbReference type="GO" id="GO:0004462">
    <property type="term" value="F:lactoylglutathione lyase activity"/>
    <property type="evidence" value="ECO:0007669"/>
    <property type="project" value="InterPro"/>
</dbReference>
<feature type="domain" description="VOC" evidence="7">
    <location>
        <begin position="2"/>
        <end position="138"/>
    </location>
</feature>
<dbReference type="SUPFAM" id="SSF54593">
    <property type="entry name" value="Glyoxalase/Bleomycin resistance protein/Dihydroxybiphenyl dioxygenase"/>
    <property type="match status" value="2"/>
</dbReference>
<feature type="domain" description="VOC" evidence="7">
    <location>
        <begin position="152"/>
        <end position="300"/>
    </location>
</feature>
<feature type="non-terminal residue" evidence="8">
    <location>
        <position position="304"/>
    </location>
</feature>
<dbReference type="GO" id="GO:0046872">
    <property type="term" value="F:metal ion binding"/>
    <property type="evidence" value="ECO:0007669"/>
    <property type="project" value="UniProtKB-KW"/>
</dbReference>
<dbReference type="InterPro" id="IPR037523">
    <property type="entry name" value="VOC_core"/>
</dbReference>
<keyword evidence="1 6" id="KW-0862">Zinc</keyword>
<evidence type="ECO:0000256" key="6">
    <source>
        <dbReference type="PIRSR" id="PIRSR604361-3"/>
    </source>
</evidence>
<evidence type="ECO:0000256" key="5">
    <source>
        <dbReference type="ARBA" id="ARBA00033298"/>
    </source>
</evidence>
<comment type="cofactor">
    <cofactor evidence="6">
        <name>Zn(2+)</name>
        <dbReference type="ChEBI" id="CHEBI:29105"/>
    </cofactor>
    <text evidence="6">Binds 1 zinc ion per subunit. In the homodimer, two zinc ions are bound between subunits.</text>
</comment>
<dbReference type="InterPro" id="IPR029068">
    <property type="entry name" value="Glyas_Bleomycin-R_OHBP_Dase"/>
</dbReference>
<proteinExistence type="predicted"/>
<keyword evidence="6" id="KW-0479">Metal-binding</keyword>
<evidence type="ECO:0000256" key="1">
    <source>
        <dbReference type="ARBA" id="ARBA00022833"/>
    </source>
</evidence>
<organism evidence="8">
    <name type="scientific">Pichia angusta</name>
    <name type="common">Yeast</name>
    <name type="synonym">Hansenula polymorpha</name>
    <dbReference type="NCBI Taxonomy" id="870730"/>
    <lineage>
        <taxon>Eukaryota</taxon>
        <taxon>Fungi</taxon>
        <taxon>Dikarya</taxon>
        <taxon>Ascomycota</taxon>
        <taxon>Saccharomycotina</taxon>
        <taxon>Pichiomycetes</taxon>
        <taxon>Pichiales</taxon>
        <taxon>Pichiaceae</taxon>
        <taxon>Ogataea</taxon>
    </lineage>
</organism>
<name>A0A067XH89_PICAN</name>